<dbReference type="GO" id="GO:0006352">
    <property type="term" value="P:DNA-templated transcription initiation"/>
    <property type="evidence" value="ECO:0007669"/>
    <property type="project" value="InterPro"/>
</dbReference>
<keyword evidence="4" id="KW-0804">Transcription</keyword>
<gene>
    <name evidence="7" type="primary">rpoE_2</name>
    <name evidence="7" type="ORF">Ssi02_20150</name>
</gene>
<dbReference type="InterPro" id="IPR039425">
    <property type="entry name" value="RNA_pol_sigma-70-like"/>
</dbReference>
<evidence type="ECO:0000313" key="8">
    <source>
        <dbReference type="Proteomes" id="UP000606172"/>
    </source>
</evidence>
<dbReference type="PANTHER" id="PTHR43133">
    <property type="entry name" value="RNA POLYMERASE ECF-TYPE SIGMA FACTO"/>
    <property type="match status" value="1"/>
</dbReference>
<dbReference type="GO" id="GO:0003677">
    <property type="term" value="F:DNA binding"/>
    <property type="evidence" value="ECO:0007669"/>
    <property type="project" value="UniProtKB-KW"/>
</dbReference>
<keyword evidence="2" id="KW-0731">Sigma factor</keyword>
<dbReference type="InterPro" id="IPR013325">
    <property type="entry name" value="RNA_pol_sigma_r2"/>
</dbReference>
<dbReference type="SUPFAM" id="SSF88946">
    <property type="entry name" value="Sigma2 domain of RNA polymerase sigma factors"/>
    <property type="match status" value="1"/>
</dbReference>
<dbReference type="Gene3D" id="1.10.1740.10">
    <property type="match status" value="1"/>
</dbReference>
<evidence type="ECO:0000256" key="5">
    <source>
        <dbReference type="SAM" id="MobiDB-lite"/>
    </source>
</evidence>
<protein>
    <submittedName>
        <fullName evidence="7">RNA polymerase sigma factor</fullName>
    </submittedName>
</protein>
<reference evidence="7" key="1">
    <citation type="submission" date="2021-01" db="EMBL/GenBank/DDBJ databases">
        <title>Whole genome shotgun sequence of Sinosporangium siamense NBRC 109515.</title>
        <authorList>
            <person name="Komaki H."/>
            <person name="Tamura T."/>
        </authorList>
    </citation>
    <scope>NUCLEOTIDE SEQUENCE</scope>
    <source>
        <strain evidence="7">NBRC 109515</strain>
    </source>
</reference>
<dbReference type="NCBIfam" id="TIGR02937">
    <property type="entry name" value="sigma70-ECF"/>
    <property type="match status" value="1"/>
</dbReference>
<evidence type="ECO:0000256" key="3">
    <source>
        <dbReference type="ARBA" id="ARBA00023125"/>
    </source>
</evidence>
<dbReference type="Gene3D" id="1.10.10.10">
    <property type="entry name" value="Winged helix-like DNA-binding domain superfamily/Winged helix DNA-binding domain"/>
    <property type="match status" value="1"/>
</dbReference>
<evidence type="ECO:0000256" key="1">
    <source>
        <dbReference type="ARBA" id="ARBA00023015"/>
    </source>
</evidence>
<feature type="region of interest" description="Disordered" evidence="5">
    <location>
        <begin position="89"/>
        <end position="112"/>
    </location>
</feature>
<organism evidence="7 8">
    <name type="scientific">Sinosporangium siamense</name>
    <dbReference type="NCBI Taxonomy" id="1367973"/>
    <lineage>
        <taxon>Bacteria</taxon>
        <taxon>Bacillati</taxon>
        <taxon>Actinomycetota</taxon>
        <taxon>Actinomycetes</taxon>
        <taxon>Streptosporangiales</taxon>
        <taxon>Streptosporangiaceae</taxon>
        <taxon>Sinosporangium</taxon>
    </lineage>
</organism>
<comment type="caution">
    <text evidence="7">The sequence shown here is derived from an EMBL/GenBank/DDBJ whole genome shotgun (WGS) entry which is preliminary data.</text>
</comment>
<keyword evidence="8" id="KW-1185">Reference proteome</keyword>
<dbReference type="InterPro" id="IPR014284">
    <property type="entry name" value="RNA_pol_sigma-70_dom"/>
</dbReference>
<dbReference type="Pfam" id="PF04542">
    <property type="entry name" value="Sigma70_r2"/>
    <property type="match status" value="1"/>
</dbReference>
<dbReference type="AlphaFoldDB" id="A0A919RG58"/>
<feature type="compositionally biased region" description="Acidic residues" evidence="5">
    <location>
        <begin position="102"/>
        <end position="112"/>
    </location>
</feature>
<evidence type="ECO:0000256" key="2">
    <source>
        <dbReference type="ARBA" id="ARBA00023082"/>
    </source>
</evidence>
<dbReference type="PANTHER" id="PTHR43133:SF8">
    <property type="entry name" value="RNA POLYMERASE SIGMA FACTOR HI_1459-RELATED"/>
    <property type="match status" value="1"/>
</dbReference>
<dbReference type="Proteomes" id="UP000606172">
    <property type="component" value="Unassembled WGS sequence"/>
</dbReference>
<dbReference type="GO" id="GO:0016987">
    <property type="term" value="F:sigma factor activity"/>
    <property type="evidence" value="ECO:0007669"/>
    <property type="project" value="UniProtKB-KW"/>
</dbReference>
<evidence type="ECO:0000313" key="7">
    <source>
        <dbReference type="EMBL" id="GII91784.1"/>
    </source>
</evidence>
<dbReference type="InterPro" id="IPR007627">
    <property type="entry name" value="RNA_pol_sigma70_r2"/>
</dbReference>
<feature type="domain" description="RNA polymerase sigma-70 region 2" evidence="6">
    <location>
        <begin position="26"/>
        <end position="91"/>
    </location>
</feature>
<keyword evidence="3" id="KW-0238">DNA-binding</keyword>
<keyword evidence="1" id="KW-0805">Transcription regulation</keyword>
<evidence type="ECO:0000259" key="6">
    <source>
        <dbReference type="Pfam" id="PF04542"/>
    </source>
</evidence>
<dbReference type="EMBL" id="BOOW01000012">
    <property type="protein sequence ID" value="GII91784.1"/>
    <property type="molecule type" value="Genomic_DNA"/>
</dbReference>
<dbReference type="InterPro" id="IPR036388">
    <property type="entry name" value="WH-like_DNA-bd_sf"/>
</dbReference>
<sequence length="184" mass="20088">MAPGRTPGELLRDAAADDPTAWAEIVDRYGARLWHIARAHGLNAQDSADIVQFAWLKLVENLYTIRDPAAVGAWLATTVKHQAMRTLRKRSGEHLQPNPPDDTPETGADDDPVGAVLALDRGERLWQAVATLGEPCQSLLRLLVTEPDAGYRTLAIRLGMPVGSIGPTRGRCLARLRTLITEEV</sequence>
<proteinExistence type="predicted"/>
<name>A0A919RG58_9ACTN</name>
<evidence type="ECO:0000256" key="4">
    <source>
        <dbReference type="ARBA" id="ARBA00023163"/>
    </source>
</evidence>
<accession>A0A919RG58</accession>